<dbReference type="EC" id="2.3.2.-" evidence="7"/>
<evidence type="ECO:0000256" key="6">
    <source>
        <dbReference type="ARBA" id="ARBA00023316"/>
    </source>
</evidence>
<dbReference type="GO" id="GO:0008360">
    <property type="term" value="P:regulation of cell shape"/>
    <property type="evidence" value="ECO:0007669"/>
    <property type="project" value="UniProtKB-KW"/>
</dbReference>
<dbReference type="InterPro" id="IPR003447">
    <property type="entry name" value="FEMABX"/>
</dbReference>
<dbReference type="Gene3D" id="3.40.630.30">
    <property type="match status" value="1"/>
</dbReference>
<accession>K1RVN1</accession>
<name>K1RVN1_9ZZZZ</name>
<dbReference type="Pfam" id="PF02388">
    <property type="entry name" value="FemAB"/>
    <property type="match status" value="2"/>
</dbReference>
<keyword evidence="3" id="KW-0133">Cell shape</keyword>
<comment type="caution">
    <text evidence="7">The sequence shown here is derived from an EMBL/GenBank/DDBJ whole genome shotgun (WGS) entry which is preliminary data.</text>
</comment>
<gene>
    <name evidence="7" type="ORF">LEA_19393</name>
</gene>
<keyword evidence="5 7" id="KW-0012">Acyltransferase</keyword>
<evidence type="ECO:0000256" key="4">
    <source>
        <dbReference type="ARBA" id="ARBA00022984"/>
    </source>
</evidence>
<dbReference type="InterPro" id="IPR016181">
    <property type="entry name" value="Acyl_CoA_acyltransferase"/>
</dbReference>
<dbReference type="SUPFAM" id="SSF55729">
    <property type="entry name" value="Acyl-CoA N-acyltransferases (Nat)"/>
    <property type="match status" value="1"/>
</dbReference>
<dbReference type="InterPro" id="IPR050644">
    <property type="entry name" value="PG_Glycine_Bridge_Synth"/>
</dbReference>
<evidence type="ECO:0000256" key="2">
    <source>
        <dbReference type="ARBA" id="ARBA00022679"/>
    </source>
</evidence>
<dbReference type="EMBL" id="AJWY01013338">
    <property type="protein sequence ID" value="EKC47394.1"/>
    <property type="molecule type" value="Genomic_DNA"/>
</dbReference>
<proteinExistence type="inferred from homology"/>
<dbReference type="PANTHER" id="PTHR36174:SF1">
    <property type="entry name" value="LIPID II:GLYCINE GLYCYLTRANSFERASE"/>
    <property type="match status" value="1"/>
</dbReference>
<organism evidence="7">
    <name type="scientific">human gut metagenome</name>
    <dbReference type="NCBI Taxonomy" id="408170"/>
    <lineage>
        <taxon>unclassified sequences</taxon>
        <taxon>metagenomes</taxon>
        <taxon>organismal metagenomes</taxon>
    </lineage>
</organism>
<evidence type="ECO:0000256" key="1">
    <source>
        <dbReference type="ARBA" id="ARBA00009943"/>
    </source>
</evidence>
<feature type="non-terminal residue" evidence="7">
    <location>
        <position position="1"/>
    </location>
</feature>
<dbReference type="AlphaFoldDB" id="K1RVN1"/>
<sequence>GPETEPSESNQGAFLEELSEMLKSYLPKHCIALRYDLNWESHWCREEDFDVKGNWIGLPQKEFQEIKLNYGTCNRNLRKANSNILPANTIVLDLTQDESAILNRMKPKTRYNIRLALRKGVNVVSVGMEGLETWYELYTETALRNGLHLNDISYFRNMFASKTECPDNGVNVKLMIAYYDKIPLAAMFLVLSAHRATYLYGASTSKMRNLMPTYALQWKAIQIDKRKPLP</sequence>
<dbReference type="GO" id="GO:0016755">
    <property type="term" value="F:aminoacyltransferase activity"/>
    <property type="evidence" value="ECO:0007669"/>
    <property type="project" value="InterPro"/>
</dbReference>
<keyword evidence="4" id="KW-0573">Peptidoglycan synthesis</keyword>
<dbReference type="PANTHER" id="PTHR36174">
    <property type="entry name" value="LIPID II:GLYCINE GLYCYLTRANSFERASE"/>
    <property type="match status" value="1"/>
</dbReference>
<evidence type="ECO:0000256" key="3">
    <source>
        <dbReference type="ARBA" id="ARBA00022960"/>
    </source>
</evidence>
<comment type="similarity">
    <text evidence="1">Belongs to the FemABX family.</text>
</comment>
<keyword evidence="2 7" id="KW-0808">Transferase</keyword>
<reference evidence="7" key="1">
    <citation type="journal article" date="2013" name="Environ. Microbiol.">
        <title>Microbiota from the distal guts of lean and obese adolescents exhibit partial functional redundancy besides clear differences in community structure.</title>
        <authorList>
            <person name="Ferrer M."/>
            <person name="Ruiz A."/>
            <person name="Lanza F."/>
            <person name="Haange S.B."/>
            <person name="Oberbach A."/>
            <person name="Till H."/>
            <person name="Bargiela R."/>
            <person name="Campoy C."/>
            <person name="Segura M.T."/>
            <person name="Richter M."/>
            <person name="von Bergen M."/>
            <person name="Seifert J."/>
            <person name="Suarez A."/>
        </authorList>
    </citation>
    <scope>NUCLEOTIDE SEQUENCE</scope>
</reference>
<evidence type="ECO:0000313" key="7">
    <source>
        <dbReference type="EMBL" id="EKC47394.1"/>
    </source>
</evidence>
<dbReference type="GO" id="GO:0009252">
    <property type="term" value="P:peptidoglycan biosynthetic process"/>
    <property type="evidence" value="ECO:0007669"/>
    <property type="project" value="UniProtKB-KW"/>
</dbReference>
<evidence type="ECO:0000256" key="5">
    <source>
        <dbReference type="ARBA" id="ARBA00023315"/>
    </source>
</evidence>
<dbReference type="PROSITE" id="PS51191">
    <property type="entry name" value="FEMABX"/>
    <property type="match status" value="1"/>
</dbReference>
<protein>
    <submittedName>
        <fullName evidence="7">Methicillin resistance protein</fullName>
        <ecNumber evidence="7">2.3.2.-</ecNumber>
    </submittedName>
</protein>
<dbReference type="GO" id="GO:0071555">
    <property type="term" value="P:cell wall organization"/>
    <property type="evidence" value="ECO:0007669"/>
    <property type="project" value="UniProtKB-KW"/>
</dbReference>
<keyword evidence="6" id="KW-0961">Cell wall biogenesis/degradation</keyword>